<dbReference type="EMBL" id="BOPG01000011">
    <property type="protein sequence ID" value="GIJ54159.1"/>
    <property type="molecule type" value="Genomic_DNA"/>
</dbReference>
<dbReference type="AlphaFoldDB" id="A0A8J4DXQ5"/>
<evidence type="ECO:0000313" key="10">
    <source>
        <dbReference type="Proteomes" id="UP000612585"/>
    </source>
</evidence>
<gene>
    <name evidence="9" type="ORF">Vau01_016750</name>
</gene>
<sequence length="296" mass="30120">MTFLVYLPLLLPGLLALGSVRLAATGRPERVARWLAAVAAMAAAASTASLVLLALTLLDDLPTMEVREHRSNFTLPEPVPGPVALAAAAALVWFACRSVRQHRGRVAAARHLHACGTPHEGILVAAWSRPAAVAVPALAGRAGFVLVTSGLLRLLDPAERAAVLAHERSHLSRRHHHIVAVTAAAAALNPLLRPVTDRVALLVERGADEDAAAEAGDRVLVARAIGTVALATGPRGTGGLGMAASDTVRRVEALLDPPGGTGGGATATAVTVAVSLVAGGAALVDFVGVAATWLSA</sequence>
<keyword evidence="7" id="KW-0812">Transmembrane</keyword>
<evidence type="ECO:0000256" key="6">
    <source>
        <dbReference type="RuleBase" id="RU003983"/>
    </source>
</evidence>
<proteinExistence type="inferred from homology"/>
<dbReference type="InterPro" id="IPR001915">
    <property type="entry name" value="Peptidase_M48"/>
</dbReference>
<keyword evidence="1 6" id="KW-0645">Protease</keyword>
<feature type="domain" description="Peptidase M48" evidence="8">
    <location>
        <begin position="136"/>
        <end position="181"/>
    </location>
</feature>
<dbReference type="InterPro" id="IPR052173">
    <property type="entry name" value="Beta-lactam_resp_regulator"/>
</dbReference>
<keyword evidence="2" id="KW-0479">Metal-binding</keyword>
<keyword evidence="5 6" id="KW-0482">Metalloprotease</keyword>
<evidence type="ECO:0000256" key="7">
    <source>
        <dbReference type="SAM" id="Phobius"/>
    </source>
</evidence>
<comment type="cofactor">
    <cofactor evidence="6">
        <name>Zn(2+)</name>
        <dbReference type="ChEBI" id="CHEBI:29105"/>
    </cofactor>
    <text evidence="6">Binds 1 zinc ion per subunit.</text>
</comment>
<keyword evidence="4 6" id="KW-0862">Zinc</keyword>
<dbReference type="Proteomes" id="UP000612585">
    <property type="component" value="Unassembled WGS sequence"/>
</dbReference>
<evidence type="ECO:0000256" key="1">
    <source>
        <dbReference type="ARBA" id="ARBA00022670"/>
    </source>
</evidence>
<dbReference type="GO" id="GO:0046872">
    <property type="term" value="F:metal ion binding"/>
    <property type="evidence" value="ECO:0007669"/>
    <property type="project" value="UniProtKB-KW"/>
</dbReference>
<keyword evidence="7" id="KW-0472">Membrane</keyword>
<keyword evidence="7" id="KW-1133">Transmembrane helix</keyword>
<protein>
    <submittedName>
        <fullName evidence="9">Peptidase M48</fullName>
    </submittedName>
</protein>
<organism evidence="9 10">
    <name type="scientific">Virgisporangium aurantiacum</name>
    <dbReference type="NCBI Taxonomy" id="175570"/>
    <lineage>
        <taxon>Bacteria</taxon>
        <taxon>Bacillati</taxon>
        <taxon>Actinomycetota</taxon>
        <taxon>Actinomycetes</taxon>
        <taxon>Micromonosporales</taxon>
        <taxon>Micromonosporaceae</taxon>
        <taxon>Virgisporangium</taxon>
    </lineage>
</organism>
<comment type="similarity">
    <text evidence="6">Belongs to the peptidase M48 family.</text>
</comment>
<name>A0A8J4DXQ5_9ACTN</name>
<feature type="transmembrane region" description="Helical" evidence="7">
    <location>
        <begin position="36"/>
        <end position="58"/>
    </location>
</feature>
<dbReference type="GO" id="GO:0004222">
    <property type="term" value="F:metalloendopeptidase activity"/>
    <property type="evidence" value="ECO:0007669"/>
    <property type="project" value="InterPro"/>
</dbReference>
<keyword evidence="10" id="KW-1185">Reference proteome</keyword>
<feature type="transmembrane region" description="Helical" evidence="7">
    <location>
        <begin position="78"/>
        <end position="96"/>
    </location>
</feature>
<dbReference type="RefSeq" id="WP_203988894.1">
    <property type="nucleotide sequence ID" value="NZ_BOPG01000011.1"/>
</dbReference>
<comment type="caution">
    <text evidence="9">The sequence shown here is derived from an EMBL/GenBank/DDBJ whole genome shotgun (WGS) entry which is preliminary data.</text>
</comment>
<keyword evidence="3 6" id="KW-0378">Hydrolase</keyword>
<dbReference type="GO" id="GO:0006508">
    <property type="term" value="P:proteolysis"/>
    <property type="evidence" value="ECO:0007669"/>
    <property type="project" value="UniProtKB-KW"/>
</dbReference>
<evidence type="ECO:0000256" key="4">
    <source>
        <dbReference type="ARBA" id="ARBA00022833"/>
    </source>
</evidence>
<evidence type="ECO:0000256" key="5">
    <source>
        <dbReference type="ARBA" id="ARBA00023049"/>
    </source>
</evidence>
<evidence type="ECO:0000256" key="2">
    <source>
        <dbReference type="ARBA" id="ARBA00022723"/>
    </source>
</evidence>
<evidence type="ECO:0000313" key="9">
    <source>
        <dbReference type="EMBL" id="GIJ54159.1"/>
    </source>
</evidence>
<dbReference type="PANTHER" id="PTHR34978">
    <property type="entry name" value="POSSIBLE SENSOR-TRANSDUCER PROTEIN BLAR"/>
    <property type="match status" value="1"/>
</dbReference>
<feature type="transmembrane region" description="Helical" evidence="7">
    <location>
        <begin position="6"/>
        <end position="24"/>
    </location>
</feature>
<dbReference type="PANTHER" id="PTHR34978:SF3">
    <property type="entry name" value="SLR0241 PROTEIN"/>
    <property type="match status" value="1"/>
</dbReference>
<accession>A0A8J4DXQ5</accession>
<evidence type="ECO:0000259" key="8">
    <source>
        <dbReference type="Pfam" id="PF01435"/>
    </source>
</evidence>
<reference evidence="9" key="1">
    <citation type="submission" date="2021-01" db="EMBL/GenBank/DDBJ databases">
        <title>Whole genome shotgun sequence of Virgisporangium aurantiacum NBRC 16421.</title>
        <authorList>
            <person name="Komaki H."/>
            <person name="Tamura T."/>
        </authorList>
    </citation>
    <scope>NUCLEOTIDE SEQUENCE</scope>
    <source>
        <strain evidence="9">NBRC 16421</strain>
    </source>
</reference>
<evidence type="ECO:0000256" key="3">
    <source>
        <dbReference type="ARBA" id="ARBA00022801"/>
    </source>
</evidence>
<dbReference type="Pfam" id="PF01435">
    <property type="entry name" value="Peptidase_M48"/>
    <property type="match status" value="1"/>
</dbReference>
<dbReference type="Gene3D" id="3.30.2010.10">
    <property type="entry name" value="Metalloproteases ('zincins'), catalytic domain"/>
    <property type="match status" value="1"/>
</dbReference>